<accession>A0AAE1VN98</accession>
<comment type="caution">
    <text evidence="1">The sequence shown here is derived from an EMBL/GenBank/DDBJ whole genome shotgun (WGS) entry which is preliminary data.</text>
</comment>
<protein>
    <submittedName>
        <fullName evidence="1">Uncharacterized protein</fullName>
    </submittedName>
</protein>
<name>A0AAE1VN98_9SOLA</name>
<sequence>MLMSLCGLFPSQLCIATLQKLVCAFTICLLVELAIALEDLFKDEETLLCGEKPVTGCGISGDSTAEAEAGTEYIVESTGVFTDKDKAATTPFKAEKYEKRRSILSRESLYKFEKRD</sequence>
<dbReference type="EMBL" id="JAVYJV010000007">
    <property type="protein sequence ID" value="KAK4367121.1"/>
    <property type="molecule type" value="Genomic_DNA"/>
</dbReference>
<evidence type="ECO:0000313" key="1">
    <source>
        <dbReference type="EMBL" id="KAK4367119.1"/>
    </source>
</evidence>
<evidence type="ECO:0000313" key="2">
    <source>
        <dbReference type="EMBL" id="KAK4367121.1"/>
    </source>
</evidence>
<dbReference type="AlphaFoldDB" id="A0AAE1VN98"/>
<organism evidence="1 3">
    <name type="scientific">Anisodus tanguticus</name>
    <dbReference type="NCBI Taxonomy" id="243964"/>
    <lineage>
        <taxon>Eukaryota</taxon>
        <taxon>Viridiplantae</taxon>
        <taxon>Streptophyta</taxon>
        <taxon>Embryophyta</taxon>
        <taxon>Tracheophyta</taxon>
        <taxon>Spermatophyta</taxon>
        <taxon>Magnoliopsida</taxon>
        <taxon>eudicotyledons</taxon>
        <taxon>Gunneridae</taxon>
        <taxon>Pentapetalae</taxon>
        <taxon>asterids</taxon>
        <taxon>lamiids</taxon>
        <taxon>Solanales</taxon>
        <taxon>Solanaceae</taxon>
        <taxon>Solanoideae</taxon>
        <taxon>Hyoscyameae</taxon>
        <taxon>Anisodus</taxon>
    </lineage>
</organism>
<reference evidence="1" key="1">
    <citation type="submission" date="2023-12" db="EMBL/GenBank/DDBJ databases">
        <title>Genome assembly of Anisodus tanguticus.</title>
        <authorList>
            <person name="Wang Y.-J."/>
        </authorList>
    </citation>
    <scope>NUCLEOTIDE SEQUENCE</scope>
    <source>
        <strain evidence="1">KB-2021</strain>
        <tissue evidence="1">Leaf</tissue>
    </source>
</reference>
<proteinExistence type="predicted"/>
<evidence type="ECO:0000313" key="3">
    <source>
        <dbReference type="Proteomes" id="UP001291623"/>
    </source>
</evidence>
<dbReference type="EMBL" id="JAVYJV010000007">
    <property type="protein sequence ID" value="KAK4367119.1"/>
    <property type="molecule type" value="Genomic_DNA"/>
</dbReference>
<keyword evidence="3" id="KW-1185">Reference proteome</keyword>
<gene>
    <name evidence="1" type="ORF">RND71_014999</name>
    <name evidence="2" type="ORF">RND71_015001</name>
</gene>
<dbReference type="Proteomes" id="UP001291623">
    <property type="component" value="Unassembled WGS sequence"/>
</dbReference>